<keyword evidence="3" id="KW-1185">Reference proteome</keyword>
<comment type="caution">
    <text evidence="2">The sequence shown here is derived from an EMBL/GenBank/DDBJ whole genome shotgun (WGS) entry which is preliminary data.</text>
</comment>
<accession>W1DTJ0</accession>
<dbReference type="EMBL" id="CBWK010000740">
    <property type="protein sequence ID" value="CDL12055.1"/>
    <property type="molecule type" value="Genomic_DNA"/>
</dbReference>
<evidence type="ECO:0000313" key="3">
    <source>
        <dbReference type="Proteomes" id="UP000019183"/>
    </source>
</evidence>
<organism evidence="2 3">
    <name type="scientific">Klebsiella pneumoniae IS43</name>
    <dbReference type="NCBI Taxonomy" id="1432552"/>
    <lineage>
        <taxon>Bacteria</taxon>
        <taxon>Pseudomonadati</taxon>
        <taxon>Pseudomonadota</taxon>
        <taxon>Gammaproteobacteria</taxon>
        <taxon>Enterobacterales</taxon>
        <taxon>Enterobacteriaceae</taxon>
        <taxon>Klebsiella/Raoultella group</taxon>
        <taxon>Klebsiella</taxon>
        <taxon>Klebsiella pneumoniae complex</taxon>
    </lineage>
</organism>
<feature type="region of interest" description="Disordered" evidence="1">
    <location>
        <begin position="36"/>
        <end position="55"/>
    </location>
</feature>
<name>W1DTJ0_KLEPN</name>
<reference evidence="2" key="1">
    <citation type="submission" date="2013-10" db="EMBL/GenBank/DDBJ databases">
        <title>Antibiotic resistance diversity of beta-lactamase producers in the General Hospital Vienna.</title>
        <authorList>
            <person name="Barisic I."/>
            <person name="Mitteregger D."/>
            <person name="Hirschl A.M."/>
            <person name="Noehammer C."/>
            <person name="Wiesinger-Mayr H."/>
        </authorList>
    </citation>
    <scope>NUCLEOTIDE SEQUENCE [LARGE SCALE GENOMIC DNA]</scope>
    <source>
        <strain evidence="2">IS43</strain>
    </source>
</reference>
<protein>
    <submittedName>
        <fullName evidence="2">Formate dehydrogenase oxidoreductase protein</fullName>
    </submittedName>
</protein>
<sequence length="55" mass="5885">MKATAIAVRTQMDAFEAPATLLRTNQPDGFDCPAAPGRIKNINRPSSFAKTAPKP</sequence>
<dbReference type="Proteomes" id="UP000019183">
    <property type="component" value="Unassembled WGS sequence"/>
</dbReference>
<evidence type="ECO:0000256" key="1">
    <source>
        <dbReference type="SAM" id="MobiDB-lite"/>
    </source>
</evidence>
<dbReference type="AlphaFoldDB" id="W1DTJ0"/>
<proteinExistence type="predicted"/>
<evidence type="ECO:0000313" key="2">
    <source>
        <dbReference type="EMBL" id="CDL12055.1"/>
    </source>
</evidence>